<keyword evidence="5" id="KW-1185">Reference proteome</keyword>
<feature type="region of interest" description="Disordered" evidence="1">
    <location>
        <begin position="360"/>
        <end position="400"/>
    </location>
</feature>
<evidence type="ECO:0000259" key="3">
    <source>
        <dbReference type="Pfam" id="PF20152"/>
    </source>
</evidence>
<feature type="transmembrane region" description="Helical" evidence="2">
    <location>
        <begin position="87"/>
        <end position="110"/>
    </location>
</feature>
<feature type="transmembrane region" description="Helical" evidence="2">
    <location>
        <begin position="164"/>
        <end position="184"/>
    </location>
</feature>
<feature type="transmembrane region" description="Helical" evidence="2">
    <location>
        <begin position="50"/>
        <end position="75"/>
    </location>
</feature>
<dbReference type="Pfam" id="PF20152">
    <property type="entry name" value="DUF6534"/>
    <property type="match status" value="1"/>
</dbReference>
<sequence length="480" mass="52001">MSLLSDINLNTTLGAAFIGFGFSSAAFGICTNQAITYFSRFPGDKPRYKWLVALVWVLCAVDQAFIGHVVYFYTITNYANPIVLLEHVVWSLIIQLTLGALIGTVVRLCFAARVWRFSQRNYIITTFIVLLTLAELGLAIYFTIKCFQFPYLAVLPKLKLAASLALGAGAVTDVVIAGSLCYFLRQYRTGSKSADSLVKTLSVYAINTGAFTAGFSIITLVFYDLHPDNFQFLAFFFVLSKVYAISFYCTLNTRTSIRGKGTDRSNERSEAAGPTRLTLSGSMAGSQNHIQSKVDPQSTKRSSGTIIYGYPKSTMETSTGGPASVFAGRSADGHAARSPSRSPFEGGVRAEVSVISDVDETGLDVKQHDDLEYGYPDSSRRYSQSQWSHKSPAYYGDDKDDLELVRRSGGSTSPTSATYALPYAYSPPTSPAYSYSLESGNGGYGWGSAGKKGVYAFGYGAGVGSASVRSQERRPGEDGS</sequence>
<dbReference type="EMBL" id="JACAZE010000006">
    <property type="protein sequence ID" value="KAF7313971.1"/>
    <property type="molecule type" value="Genomic_DNA"/>
</dbReference>
<name>A0A8H6TAQ0_MYCCL</name>
<accession>A0A8H6TAQ0</accession>
<keyword evidence="2" id="KW-1133">Transmembrane helix</keyword>
<feature type="compositionally biased region" description="Basic and acidic residues" evidence="1">
    <location>
        <begin position="260"/>
        <end position="270"/>
    </location>
</feature>
<proteinExistence type="predicted"/>
<evidence type="ECO:0000256" key="2">
    <source>
        <dbReference type="SAM" id="Phobius"/>
    </source>
</evidence>
<feature type="transmembrane region" description="Helical" evidence="2">
    <location>
        <begin position="122"/>
        <end position="144"/>
    </location>
</feature>
<gene>
    <name evidence="4" type="ORF">HMN09_00555600</name>
</gene>
<evidence type="ECO:0000256" key="1">
    <source>
        <dbReference type="SAM" id="MobiDB-lite"/>
    </source>
</evidence>
<feature type="transmembrane region" description="Helical" evidence="2">
    <location>
        <begin position="204"/>
        <end position="223"/>
    </location>
</feature>
<dbReference type="InterPro" id="IPR045339">
    <property type="entry name" value="DUF6534"/>
</dbReference>
<evidence type="ECO:0000313" key="5">
    <source>
        <dbReference type="Proteomes" id="UP000613580"/>
    </source>
</evidence>
<keyword evidence="2" id="KW-0812">Transmembrane</keyword>
<feature type="region of interest" description="Disordered" evidence="1">
    <location>
        <begin position="258"/>
        <end position="347"/>
    </location>
</feature>
<dbReference type="AlphaFoldDB" id="A0A8H6TAQ0"/>
<comment type="caution">
    <text evidence="4">The sequence shown here is derived from an EMBL/GenBank/DDBJ whole genome shotgun (WGS) entry which is preliminary data.</text>
</comment>
<evidence type="ECO:0000313" key="4">
    <source>
        <dbReference type="EMBL" id="KAF7313971.1"/>
    </source>
</evidence>
<protein>
    <recommendedName>
        <fullName evidence="3">DUF6534 domain-containing protein</fullName>
    </recommendedName>
</protein>
<organism evidence="4 5">
    <name type="scientific">Mycena chlorophos</name>
    <name type="common">Agaric fungus</name>
    <name type="synonym">Agaricus chlorophos</name>
    <dbReference type="NCBI Taxonomy" id="658473"/>
    <lineage>
        <taxon>Eukaryota</taxon>
        <taxon>Fungi</taxon>
        <taxon>Dikarya</taxon>
        <taxon>Basidiomycota</taxon>
        <taxon>Agaricomycotina</taxon>
        <taxon>Agaricomycetes</taxon>
        <taxon>Agaricomycetidae</taxon>
        <taxon>Agaricales</taxon>
        <taxon>Marasmiineae</taxon>
        <taxon>Mycenaceae</taxon>
        <taxon>Mycena</taxon>
    </lineage>
</organism>
<feature type="transmembrane region" description="Helical" evidence="2">
    <location>
        <begin position="229"/>
        <end position="251"/>
    </location>
</feature>
<dbReference type="PANTHER" id="PTHR40465">
    <property type="entry name" value="CHROMOSOME 1, WHOLE GENOME SHOTGUN SEQUENCE"/>
    <property type="match status" value="1"/>
</dbReference>
<keyword evidence="2" id="KW-0472">Membrane</keyword>
<reference evidence="4" key="1">
    <citation type="submission" date="2020-05" db="EMBL/GenBank/DDBJ databases">
        <title>Mycena genomes resolve the evolution of fungal bioluminescence.</title>
        <authorList>
            <person name="Tsai I.J."/>
        </authorList>
    </citation>
    <scope>NUCLEOTIDE SEQUENCE</scope>
    <source>
        <strain evidence="4">110903Hualien_Pintung</strain>
    </source>
</reference>
<dbReference type="Proteomes" id="UP000613580">
    <property type="component" value="Unassembled WGS sequence"/>
</dbReference>
<feature type="domain" description="DUF6534" evidence="3">
    <location>
        <begin position="170"/>
        <end position="255"/>
    </location>
</feature>
<feature type="compositionally biased region" description="Polar residues" evidence="1">
    <location>
        <begin position="277"/>
        <end position="305"/>
    </location>
</feature>
<dbReference type="PANTHER" id="PTHR40465:SF1">
    <property type="entry name" value="DUF6534 DOMAIN-CONTAINING PROTEIN"/>
    <property type="match status" value="1"/>
</dbReference>
<dbReference type="OrthoDB" id="3190888at2759"/>
<feature type="transmembrane region" description="Helical" evidence="2">
    <location>
        <begin position="12"/>
        <end position="38"/>
    </location>
</feature>